<comment type="caution">
    <text evidence="2">The sequence shown here is derived from an EMBL/GenBank/DDBJ whole genome shotgun (WGS) entry which is preliminary data.</text>
</comment>
<dbReference type="Proteomes" id="UP000736787">
    <property type="component" value="Unassembled WGS sequence"/>
</dbReference>
<dbReference type="AlphaFoldDB" id="A0A8T0YT12"/>
<name>A0A8T0YT12_9STRA</name>
<dbReference type="EMBL" id="RCMG01000721">
    <property type="protein sequence ID" value="KAG2850044.1"/>
    <property type="molecule type" value="Genomic_DNA"/>
</dbReference>
<evidence type="ECO:0000313" key="3">
    <source>
        <dbReference type="EMBL" id="KAG2922482.1"/>
    </source>
</evidence>
<proteinExistence type="predicted"/>
<protein>
    <submittedName>
        <fullName evidence="2">Uncharacterized protein</fullName>
    </submittedName>
</protein>
<reference evidence="2" key="1">
    <citation type="submission" date="2018-10" db="EMBL/GenBank/DDBJ databases">
        <title>Effector identification in a new, highly contiguous assembly of the strawberry crown rot pathogen Phytophthora cactorum.</title>
        <authorList>
            <person name="Armitage A.D."/>
            <person name="Nellist C.F."/>
            <person name="Bates H."/>
            <person name="Vickerstaff R.J."/>
            <person name="Harrison R.J."/>
        </authorList>
    </citation>
    <scope>NUCLEOTIDE SEQUENCE</scope>
    <source>
        <strain evidence="2">15-7</strain>
        <strain evidence="3">4040</strain>
    </source>
</reference>
<accession>A0A8T0YT12</accession>
<dbReference type="EMBL" id="RCMK01000550">
    <property type="protein sequence ID" value="KAG2922482.1"/>
    <property type="molecule type" value="Genomic_DNA"/>
</dbReference>
<gene>
    <name evidence="2" type="ORF">PC113_g17137</name>
    <name evidence="3" type="ORF">PC117_g15954</name>
</gene>
<feature type="region of interest" description="Disordered" evidence="1">
    <location>
        <begin position="1"/>
        <end position="36"/>
    </location>
</feature>
<dbReference type="Proteomes" id="UP000735874">
    <property type="component" value="Unassembled WGS sequence"/>
</dbReference>
<evidence type="ECO:0000256" key="1">
    <source>
        <dbReference type="SAM" id="MobiDB-lite"/>
    </source>
</evidence>
<feature type="compositionally biased region" description="Basic residues" evidence="1">
    <location>
        <begin position="7"/>
        <end position="18"/>
    </location>
</feature>
<sequence length="103" mass="11103">MACLKGGTRHCSRGRTRSKGPESGPHGSPLGKKEREAHAIIAFHQATPCSTIQDHEVLSVRVVGGCTVDCSHSVDCAGHVQEHDRLDVSDQVWDRDLGGPRHS</sequence>
<evidence type="ECO:0000313" key="4">
    <source>
        <dbReference type="Proteomes" id="UP000735874"/>
    </source>
</evidence>
<organism evidence="2 4">
    <name type="scientific">Phytophthora cactorum</name>
    <dbReference type="NCBI Taxonomy" id="29920"/>
    <lineage>
        <taxon>Eukaryota</taxon>
        <taxon>Sar</taxon>
        <taxon>Stramenopiles</taxon>
        <taxon>Oomycota</taxon>
        <taxon>Peronosporomycetes</taxon>
        <taxon>Peronosporales</taxon>
        <taxon>Peronosporaceae</taxon>
        <taxon>Phytophthora</taxon>
    </lineage>
</organism>
<evidence type="ECO:0000313" key="2">
    <source>
        <dbReference type="EMBL" id="KAG2850044.1"/>
    </source>
</evidence>